<evidence type="ECO:0000259" key="2">
    <source>
        <dbReference type="Pfam" id="PF00112"/>
    </source>
</evidence>
<dbReference type="Gene3D" id="3.90.70.10">
    <property type="entry name" value="Cysteine proteinases"/>
    <property type="match status" value="1"/>
</dbReference>
<feature type="domain" description="Peptidase C1A papain C-terminal" evidence="2">
    <location>
        <begin position="1"/>
        <end position="87"/>
    </location>
</feature>
<dbReference type="EMBL" id="KN550164">
    <property type="protein sequence ID" value="KHJ94887.1"/>
    <property type="molecule type" value="Genomic_DNA"/>
</dbReference>
<dbReference type="InterPro" id="IPR013128">
    <property type="entry name" value="Peptidase_C1A"/>
</dbReference>
<gene>
    <name evidence="4" type="ORF">OESDEN_05181</name>
    <name evidence="3" type="ORF">OESDEN_05384</name>
</gene>
<evidence type="ECO:0000313" key="3">
    <source>
        <dbReference type="EMBL" id="KHJ94682.1"/>
    </source>
</evidence>
<dbReference type="GO" id="GO:0008234">
    <property type="term" value="F:cysteine-type peptidase activity"/>
    <property type="evidence" value="ECO:0007669"/>
    <property type="project" value="InterPro"/>
</dbReference>
<reference evidence="4 5" key="1">
    <citation type="submission" date="2014-03" db="EMBL/GenBank/DDBJ databases">
        <title>Draft genome of the hookworm Oesophagostomum dentatum.</title>
        <authorList>
            <person name="Mitreva M."/>
        </authorList>
    </citation>
    <scope>NUCLEOTIDE SEQUENCE [LARGE SCALE GENOMIC DNA]</scope>
    <source>
        <strain evidence="4 5">OD-Hann</strain>
    </source>
</reference>
<dbReference type="InterPro" id="IPR000668">
    <property type="entry name" value="Peptidase_C1A_C"/>
</dbReference>
<dbReference type="InterPro" id="IPR038765">
    <property type="entry name" value="Papain-like_cys_pep_sf"/>
</dbReference>
<accession>A0A0B1TGC5</accession>
<dbReference type="EMBL" id="KN550236">
    <property type="protein sequence ID" value="KHJ94682.1"/>
    <property type="molecule type" value="Genomic_DNA"/>
</dbReference>
<dbReference type="Pfam" id="PF00112">
    <property type="entry name" value="Peptidase_C1"/>
    <property type="match status" value="1"/>
</dbReference>
<comment type="similarity">
    <text evidence="1">Belongs to the peptidase C1 family.</text>
</comment>
<organism evidence="4 5">
    <name type="scientific">Oesophagostomum dentatum</name>
    <name type="common">Nodular worm</name>
    <dbReference type="NCBI Taxonomy" id="61180"/>
    <lineage>
        <taxon>Eukaryota</taxon>
        <taxon>Metazoa</taxon>
        <taxon>Ecdysozoa</taxon>
        <taxon>Nematoda</taxon>
        <taxon>Chromadorea</taxon>
        <taxon>Rhabditida</taxon>
        <taxon>Rhabditina</taxon>
        <taxon>Rhabditomorpha</taxon>
        <taxon>Strongyloidea</taxon>
        <taxon>Strongylidae</taxon>
        <taxon>Oesophagostomum</taxon>
    </lineage>
</organism>
<keyword evidence="4" id="KW-0645">Protease</keyword>
<proteinExistence type="inferred from homology"/>
<dbReference type="PROSITE" id="PS00640">
    <property type="entry name" value="THIOL_PROTEASE_ASN"/>
    <property type="match status" value="1"/>
</dbReference>
<dbReference type="SUPFAM" id="SSF54001">
    <property type="entry name" value="Cysteine proteinases"/>
    <property type="match status" value="1"/>
</dbReference>
<dbReference type="Proteomes" id="UP000053660">
    <property type="component" value="Unassembled WGS sequence"/>
</dbReference>
<name>A0A0B1TGC5_OESDE</name>
<keyword evidence="4" id="KW-0378">Hydrolase</keyword>
<dbReference type="PANTHER" id="PTHR12411">
    <property type="entry name" value="CYSTEINE PROTEASE FAMILY C1-RELATED"/>
    <property type="match status" value="1"/>
</dbReference>
<dbReference type="GO" id="GO:0006508">
    <property type="term" value="P:proteolysis"/>
    <property type="evidence" value="ECO:0007669"/>
    <property type="project" value="UniProtKB-KW"/>
</dbReference>
<sequence length="93" mass="10574">MREIMTNGPVVASFIVYQDFYHYEGGVYVHTAGGLGGIQAVRIIGWGTEKGTPYWLIANSWNTDWGENGYFRMLRGKDHCFIEHEVTGVTMRI</sequence>
<protein>
    <submittedName>
        <fullName evidence="4">Papain family cysteine protease</fullName>
    </submittedName>
</protein>
<evidence type="ECO:0000313" key="4">
    <source>
        <dbReference type="EMBL" id="KHJ94887.1"/>
    </source>
</evidence>
<evidence type="ECO:0000313" key="5">
    <source>
        <dbReference type="Proteomes" id="UP000053660"/>
    </source>
</evidence>
<dbReference type="InterPro" id="IPR025661">
    <property type="entry name" value="Pept_asp_AS"/>
</dbReference>
<keyword evidence="5" id="KW-1185">Reference proteome</keyword>
<dbReference type="OrthoDB" id="5847537at2759"/>
<dbReference type="AlphaFoldDB" id="A0A0B1TGC5"/>
<evidence type="ECO:0000256" key="1">
    <source>
        <dbReference type="ARBA" id="ARBA00008455"/>
    </source>
</evidence>